<feature type="region of interest" description="Disordered" evidence="1">
    <location>
        <begin position="617"/>
        <end position="697"/>
    </location>
</feature>
<gene>
    <name evidence="3" type="ORF">Rhow_008795</name>
</gene>
<comment type="caution">
    <text evidence="3">The sequence shown here is derived from an EMBL/GenBank/DDBJ whole genome shotgun (WGS) entry which is preliminary data.</text>
</comment>
<name>A0A402CLB3_RHOWR</name>
<dbReference type="RefSeq" id="WP_225858502.1">
    <property type="nucleotide sequence ID" value="NZ_BHYM01000094.1"/>
</dbReference>
<organism evidence="3 4">
    <name type="scientific">Rhodococcus wratislaviensis</name>
    <name type="common">Tsukamurella wratislaviensis</name>
    <dbReference type="NCBI Taxonomy" id="44752"/>
    <lineage>
        <taxon>Bacteria</taxon>
        <taxon>Bacillati</taxon>
        <taxon>Actinomycetota</taxon>
        <taxon>Actinomycetes</taxon>
        <taxon>Mycobacteriales</taxon>
        <taxon>Nocardiaceae</taxon>
        <taxon>Rhodococcus</taxon>
    </lineage>
</organism>
<evidence type="ECO:0000313" key="3">
    <source>
        <dbReference type="EMBL" id="GCE44374.1"/>
    </source>
</evidence>
<dbReference type="AlphaFoldDB" id="A0A402CLB3"/>
<feature type="compositionally biased region" description="Basic residues" evidence="1">
    <location>
        <begin position="633"/>
        <end position="642"/>
    </location>
</feature>
<feature type="domain" description="Integrase catalytic" evidence="2">
    <location>
        <begin position="261"/>
        <end position="490"/>
    </location>
</feature>
<dbReference type="SUPFAM" id="SSF53098">
    <property type="entry name" value="Ribonuclease H-like"/>
    <property type="match status" value="1"/>
</dbReference>
<dbReference type="PROSITE" id="PS50994">
    <property type="entry name" value="INTEGRASE"/>
    <property type="match status" value="1"/>
</dbReference>
<sequence>MSEGSAPRRPARLSIGDRVRLAGTLHTVIAVSGTRIQLADTGGHVTEAGLTDLLATGDFEAVSVPAQGPVPPSTLLDGLPEAVAAEALWWEQHIVEVLRGIPPQAPAGTRPKPEYDPDRVSLTRREKAKAAELTAAGRPVTASAITKRRRRYEARGLAGMVDHRIDKPVTAHGRADPLVVEALQQAIAEATQESSRTATYLFWRTGQILEDTHGPGAVRLPSLRSLYRLLQKLTAGKHTTGSARTRRSLADRPDGPFGEADAWAPGEVMQIDSTPLDVLVRLDDGVTGRIDLTGMIDVASRTVTAAVLRPTTKSVDASVLLARTVTPEPMRPGWSQALAMSRSALPFERLLDIDARMQHAAARPVVIPETIVVDQGKVFISRNFRSSCNFLGINFQPVHDASGWEKGHIERMLGSVGTLFAQFVAGYTGFNAERRGRHVEQQAVWSVMELQELLDEWLVAAWQNRPHEGLRDPVHPGRMFSPNEKYAALVETAGYVPVALSADDYVELLPATWRAINAYGVKLSHRTYDDKALNPLRHQRSGMTNHRDLWEIHYDPYDVSRIWVRNHWKGGWITLFWKHLHRVAAPFGELAWDHTHRALPAATEEEVADAVADLLKRAHQGPSDSDGRSSAKLSRRDRRVAARTKASSPAAPIPPQPAPRESIDEEPDPVRTTRPGKGAKVIPLPIFDPFTEADKRW</sequence>
<dbReference type="Proteomes" id="UP000287519">
    <property type="component" value="Unassembled WGS sequence"/>
</dbReference>
<dbReference type="InterPro" id="IPR012337">
    <property type="entry name" value="RNaseH-like_sf"/>
</dbReference>
<dbReference type="Gene3D" id="3.30.420.10">
    <property type="entry name" value="Ribonuclease H-like superfamily/Ribonuclease H"/>
    <property type="match status" value="1"/>
</dbReference>
<reference evidence="3 4" key="1">
    <citation type="submission" date="2018-11" db="EMBL/GenBank/DDBJ databases">
        <title>Microbial catabolism of amino acid.</title>
        <authorList>
            <person name="Hibi M."/>
            <person name="Ogawa J."/>
        </authorList>
    </citation>
    <scope>NUCLEOTIDE SEQUENCE [LARGE SCALE GENOMIC DNA]</scope>
    <source>
        <strain evidence="3 4">C31-06</strain>
    </source>
</reference>
<dbReference type="InterPro" id="IPR036397">
    <property type="entry name" value="RNaseH_sf"/>
</dbReference>
<dbReference type="GO" id="GO:0015074">
    <property type="term" value="P:DNA integration"/>
    <property type="evidence" value="ECO:0007669"/>
    <property type="project" value="InterPro"/>
</dbReference>
<evidence type="ECO:0000259" key="2">
    <source>
        <dbReference type="PROSITE" id="PS50994"/>
    </source>
</evidence>
<protein>
    <submittedName>
        <fullName evidence="3">Mobile element protein</fullName>
    </submittedName>
</protein>
<dbReference type="InterPro" id="IPR001584">
    <property type="entry name" value="Integrase_cat-core"/>
</dbReference>
<dbReference type="EMBL" id="BHYM01000094">
    <property type="protein sequence ID" value="GCE44374.1"/>
    <property type="molecule type" value="Genomic_DNA"/>
</dbReference>
<accession>A0A402CLB3</accession>
<feature type="region of interest" description="Disordered" evidence="1">
    <location>
        <begin position="237"/>
        <end position="262"/>
    </location>
</feature>
<evidence type="ECO:0000256" key="1">
    <source>
        <dbReference type="SAM" id="MobiDB-lite"/>
    </source>
</evidence>
<keyword evidence="4" id="KW-1185">Reference proteome</keyword>
<dbReference type="GO" id="GO:0003676">
    <property type="term" value="F:nucleic acid binding"/>
    <property type="evidence" value="ECO:0007669"/>
    <property type="project" value="InterPro"/>
</dbReference>
<evidence type="ECO:0000313" key="4">
    <source>
        <dbReference type="Proteomes" id="UP000287519"/>
    </source>
</evidence>
<proteinExistence type="predicted"/>